<dbReference type="KEGG" id="xdi:EZH22_14320"/>
<dbReference type="PRINTS" id="PR00081">
    <property type="entry name" value="GDHRDH"/>
</dbReference>
<dbReference type="PROSITE" id="PS00061">
    <property type="entry name" value="ADH_SHORT"/>
    <property type="match status" value="1"/>
</dbReference>
<dbReference type="CDD" id="cd05233">
    <property type="entry name" value="SDR_c"/>
    <property type="match status" value="1"/>
</dbReference>
<evidence type="ECO:0000256" key="1">
    <source>
        <dbReference type="ARBA" id="ARBA00006484"/>
    </source>
</evidence>
<organism evidence="2 3">
    <name type="scientific">Xanthobacter dioxanivorans</name>
    <dbReference type="NCBI Taxonomy" id="2528964"/>
    <lineage>
        <taxon>Bacteria</taxon>
        <taxon>Pseudomonadati</taxon>
        <taxon>Pseudomonadota</taxon>
        <taxon>Alphaproteobacteria</taxon>
        <taxon>Hyphomicrobiales</taxon>
        <taxon>Xanthobacteraceae</taxon>
        <taxon>Xanthobacter</taxon>
    </lineage>
</organism>
<dbReference type="PRINTS" id="PR00080">
    <property type="entry name" value="SDRFAMILY"/>
</dbReference>
<comment type="similarity">
    <text evidence="1">Belongs to the short-chain dehydrogenases/reductases (SDR) family.</text>
</comment>
<dbReference type="FunFam" id="3.40.50.720:FF:000084">
    <property type="entry name" value="Short-chain dehydrogenase reductase"/>
    <property type="match status" value="1"/>
</dbReference>
<name>A0A974PUH3_9HYPH</name>
<accession>A0A974PUH3</accession>
<dbReference type="AlphaFoldDB" id="A0A974PUH3"/>
<gene>
    <name evidence="2" type="ORF">EZH22_14320</name>
</gene>
<reference evidence="2 3" key="1">
    <citation type="submission" date="2020-10" db="EMBL/GenBank/DDBJ databases">
        <title>Degradation of 1,4-Dioxane by Xanthobacter sp. YN2, via a Novel Group-2 Soluble Di-Iron Monooxygenase.</title>
        <authorList>
            <person name="Ma F."/>
            <person name="Wang Y."/>
            <person name="Yang J."/>
            <person name="Guo H."/>
            <person name="Su D."/>
            <person name="Yu L."/>
        </authorList>
    </citation>
    <scope>NUCLEOTIDE SEQUENCE [LARGE SCALE GENOMIC DNA]</scope>
    <source>
        <strain evidence="2 3">YN2</strain>
    </source>
</reference>
<dbReference type="GO" id="GO:0016616">
    <property type="term" value="F:oxidoreductase activity, acting on the CH-OH group of donors, NAD or NADP as acceptor"/>
    <property type="evidence" value="ECO:0007669"/>
    <property type="project" value="TreeGrafter"/>
</dbReference>
<dbReference type="NCBIfam" id="NF005559">
    <property type="entry name" value="PRK07231.1"/>
    <property type="match status" value="1"/>
</dbReference>
<dbReference type="InterPro" id="IPR020904">
    <property type="entry name" value="Sc_DH/Rdtase_CS"/>
</dbReference>
<keyword evidence="3" id="KW-1185">Reference proteome</keyword>
<dbReference type="InterPro" id="IPR036291">
    <property type="entry name" value="NAD(P)-bd_dom_sf"/>
</dbReference>
<proteinExistence type="inferred from homology"/>
<dbReference type="Pfam" id="PF13561">
    <property type="entry name" value="adh_short_C2"/>
    <property type="match status" value="1"/>
</dbReference>
<sequence>MFLTGKIAIVTGAGSLDGIGHAAAQLFARHGAQVALVDRDADAVTAAAAAIGEAALPLVADVRSEAACAAAVAAVRERWGRVDVLLNNAGVVQARRTLEISRADYDFVLDVNLRGTLQMSQQVLPLMSRGSAVVCIASVAAQRGGGLMGGPHYAASKGAILALVKSMAREFGPAGVRVNAVNPGVIMTGMTAGGYDDALREKVVATIPLGRFGTPGDVASACLFLASDLSAYITGAAIDVNGGLHIH</sequence>
<protein>
    <submittedName>
        <fullName evidence="2">SDR family oxidoreductase</fullName>
    </submittedName>
</protein>
<dbReference type="RefSeq" id="WP_203196244.1">
    <property type="nucleotide sequence ID" value="NZ_CP063362.1"/>
</dbReference>
<dbReference type="InterPro" id="IPR002347">
    <property type="entry name" value="SDR_fam"/>
</dbReference>
<dbReference type="PANTHER" id="PTHR42760:SF135">
    <property type="entry name" value="BLL7886 PROTEIN"/>
    <property type="match status" value="1"/>
</dbReference>
<evidence type="ECO:0000313" key="2">
    <source>
        <dbReference type="EMBL" id="QRG09320.1"/>
    </source>
</evidence>
<dbReference type="EMBL" id="CP063362">
    <property type="protein sequence ID" value="QRG09320.1"/>
    <property type="molecule type" value="Genomic_DNA"/>
</dbReference>
<dbReference type="SUPFAM" id="SSF51735">
    <property type="entry name" value="NAD(P)-binding Rossmann-fold domains"/>
    <property type="match status" value="1"/>
</dbReference>
<dbReference type="Gene3D" id="3.40.50.720">
    <property type="entry name" value="NAD(P)-binding Rossmann-like Domain"/>
    <property type="match status" value="1"/>
</dbReference>
<dbReference type="Proteomes" id="UP000596427">
    <property type="component" value="Chromosome"/>
</dbReference>
<evidence type="ECO:0000313" key="3">
    <source>
        <dbReference type="Proteomes" id="UP000596427"/>
    </source>
</evidence>
<dbReference type="PANTHER" id="PTHR42760">
    <property type="entry name" value="SHORT-CHAIN DEHYDROGENASES/REDUCTASES FAMILY MEMBER"/>
    <property type="match status" value="1"/>
</dbReference>
<dbReference type="GO" id="GO:0030497">
    <property type="term" value="P:fatty acid elongation"/>
    <property type="evidence" value="ECO:0007669"/>
    <property type="project" value="TreeGrafter"/>
</dbReference>